<dbReference type="PANTHER" id="PTHR20941:SF1">
    <property type="entry name" value="FOLIC ACID SYNTHESIS PROTEIN FOL1"/>
    <property type="match status" value="1"/>
</dbReference>
<dbReference type="GO" id="GO:0003848">
    <property type="term" value="F:2-amino-4-hydroxy-6-hydroxymethyldihydropteridine diphosphokinase activity"/>
    <property type="evidence" value="ECO:0007669"/>
    <property type="project" value="UniProtKB-EC"/>
</dbReference>
<keyword evidence="9" id="KW-0479">Metal-binding</keyword>
<dbReference type="OrthoDB" id="615426at2759"/>
<keyword evidence="13" id="KW-0460">Magnesium</keyword>
<evidence type="ECO:0000256" key="14">
    <source>
        <dbReference type="ARBA" id="ARBA00022909"/>
    </source>
</evidence>
<dbReference type="InterPro" id="IPR006390">
    <property type="entry name" value="DHP_synth_dom"/>
</dbReference>
<dbReference type="Pfam" id="PF02152">
    <property type="entry name" value="FolB"/>
    <property type="match status" value="1"/>
</dbReference>
<evidence type="ECO:0000256" key="6">
    <source>
        <dbReference type="ARBA" id="ARBA00009640"/>
    </source>
</evidence>
<dbReference type="GO" id="GO:0005740">
    <property type="term" value="C:mitochondrial envelope"/>
    <property type="evidence" value="ECO:0007669"/>
    <property type="project" value="TreeGrafter"/>
</dbReference>
<evidence type="ECO:0000256" key="1">
    <source>
        <dbReference type="ARBA" id="ARBA00000012"/>
    </source>
</evidence>
<keyword evidence="15" id="KW-0511">Multifunctional enzyme</keyword>
<keyword evidence="10" id="KW-0547">Nucleotide-binding</keyword>
<keyword evidence="18" id="KW-1185">Reference proteome</keyword>
<evidence type="ECO:0000256" key="2">
    <source>
        <dbReference type="ARBA" id="ARBA00000198"/>
    </source>
</evidence>
<keyword evidence="11" id="KW-0418">Kinase</keyword>
<dbReference type="CDD" id="cd00739">
    <property type="entry name" value="DHPS"/>
    <property type="match status" value="1"/>
</dbReference>
<dbReference type="SMART" id="SM00905">
    <property type="entry name" value="FolB"/>
    <property type="match status" value="1"/>
</dbReference>
<dbReference type="InterPro" id="IPR006157">
    <property type="entry name" value="FolB_dom"/>
</dbReference>
<dbReference type="GO" id="GO:0046654">
    <property type="term" value="P:tetrahydrofolate biosynthetic process"/>
    <property type="evidence" value="ECO:0007669"/>
    <property type="project" value="UniProtKB-UniPathway"/>
</dbReference>
<dbReference type="Proteomes" id="UP000193218">
    <property type="component" value="Unassembled WGS sequence"/>
</dbReference>
<comment type="similarity">
    <text evidence="6">In the N-terminal section; belongs to the DHNA family.</text>
</comment>
<keyword evidence="14" id="KW-0289">Folate biosynthesis</keyword>
<evidence type="ECO:0000256" key="5">
    <source>
        <dbReference type="ARBA" id="ARBA00005051"/>
    </source>
</evidence>
<comment type="cofactor">
    <cofactor evidence="3">
        <name>Mg(2+)</name>
        <dbReference type="ChEBI" id="CHEBI:18420"/>
    </cofactor>
</comment>
<dbReference type="STRING" id="4999.A0A1Y1UTP4"/>
<gene>
    <name evidence="17" type="ORF">BD324DRAFT_647798</name>
</gene>
<evidence type="ECO:0000256" key="11">
    <source>
        <dbReference type="ARBA" id="ARBA00022777"/>
    </source>
</evidence>
<dbReference type="AlphaFoldDB" id="A0A1Y1UTP4"/>
<evidence type="ECO:0000256" key="10">
    <source>
        <dbReference type="ARBA" id="ARBA00022741"/>
    </source>
</evidence>
<dbReference type="RefSeq" id="XP_021874573.1">
    <property type="nucleotide sequence ID" value="XM_022017719.1"/>
</dbReference>
<comment type="similarity">
    <text evidence="7">In the C-terminal section; belongs to the DHPS family.</text>
</comment>
<dbReference type="EMBL" id="NBSH01000001">
    <property type="protein sequence ID" value="ORX40894.1"/>
    <property type="molecule type" value="Genomic_DNA"/>
</dbReference>
<dbReference type="InterPro" id="IPR045031">
    <property type="entry name" value="DHP_synth-like"/>
</dbReference>
<dbReference type="Gene3D" id="3.20.20.20">
    <property type="entry name" value="Dihydropteroate synthase-like"/>
    <property type="match status" value="1"/>
</dbReference>
<dbReference type="InterPro" id="IPR035907">
    <property type="entry name" value="Hppk_sf"/>
</dbReference>
<dbReference type="PANTHER" id="PTHR20941">
    <property type="entry name" value="FOLATE SYNTHESIS PROTEINS"/>
    <property type="match status" value="1"/>
</dbReference>
<accession>A0A1Y1UTP4</accession>
<evidence type="ECO:0000256" key="9">
    <source>
        <dbReference type="ARBA" id="ARBA00022723"/>
    </source>
</evidence>
<dbReference type="PROSITE" id="PS00794">
    <property type="entry name" value="HPPK"/>
    <property type="match status" value="1"/>
</dbReference>
<dbReference type="SUPFAM" id="SSF55620">
    <property type="entry name" value="Tetrahydrobiopterin biosynthesis enzymes-like"/>
    <property type="match status" value="1"/>
</dbReference>
<dbReference type="FunCoup" id="A0A1Y1UTP4">
    <property type="interactions" value="165"/>
</dbReference>
<dbReference type="InterPro" id="IPR000489">
    <property type="entry name" value="Pterin-binding_dom"/>
</dbReference>
<dbReference type="InterPro" id="IPR043133">
    <property type="entry name" value="GTP-CH-I_C/QueF"/>
</dbReference>
<dbReference type="Gene3D" id="3.30.1130.10">
    <property type="match status" value="1"/>
</dbReference>
<evidence type="ECO:0000256" key="8">
    <source>
        <dbReference type="ARBA" id="ARBA00022679"/>
    </source>
</evidence>
<evidence type="ECO:0000313" key="17">
    <source>
        <dbReference type="EMBL" id="ORX40894.1"/>
    </source>
</evidence>
<dbReference type="Pfam" id="PF00809">
    <property type="entry name" value="Pterin_bind"/>
    <property type="match status" value="1"/>
</dbReference>
<keyword evidence="12" id="KW-0067">ATP-binding</keyword>
<dbReference type="Pfam" id="PF01288">
    <property type="entry name" value="HPPK"/>
    <property type="match status" value="1"/>
</dbReference>
<evidence type="ECO:0000256" key="3">
    <source>
        <dbReference type="ARBA" id="ARBA00001946"/>
    </source>
</evidence>
<dbReference type="GO" id="GO:0046872">
    <property type="term" value="F:metal ion binding"/>
    <property type="evidence" value="ECO:0007669"/>
    <property type="project" value="UniProtKB-KW"/>
</dbReference>
<evidence type="ECO:0000256" key="13">
    <source>
        <dbReference type="ARBA" id="ARBA00022842"/>
    </source>
</evidence>
<name>A0A1Y1UTP4_9TREE</name>
<dbReference type="PROSITE" id="PS50972">
    <property type="entry name" value="PTERIN_BINDING"/>
    <property type="match status" value="1"/>
</dbReference>
<comment type="pathway">
    <text evidence="4">Cofactor biosynthesis; tetrahydrofolate biosynthesis; 7,8-dihydrofolate from 2-amino-4-hydroxy-6-hydroxymethyl-7,8-dihydropteridine diphosphate and 4-aminobenzoate: step 1/2.</text>
</comment>
<comment type="catalytic activity">
    <reaction evidence="1">
        <text>(7,8-dihydropterin-6-yl)methyl diphosphate + 4-aminobenzoate = 7,8-dihydropteroate + diphosphate</text>
        <dbReference type="Rhea" id="RHEA:19949"/>
        <dbReference type="ChEBI" id="CHEBI:17836"/>
        <dbReference type="ChEBI" id="CHEBI:17839"/>
        <dbReference type="ChEBI" id="CHEBI:33019"/>
        <dbReference type="ChEBI" id="CHEBI:72950"/>
        <dbReference type="EC" id="2.5.1.15"/>
    </reaction>
</comment>
<comment type="pathway">
    <text evidence="5">Cofactor biosynthesis; tetrahydrofolate biosynthesis; 2-amino-4-hydroxy-6-hydroxymethyl-7,8-dihydropteridine diphosphate from 7,8-dihydroneopterin triphosphate: step 4/4.</text>
</comment>
<dbReference type="GeneID" id="33559528"/>
<dbReference type="GO" id="GO:0005524">
    <property type="term" value="F:ATP binding"/>
    <property type="evidence" value="ECO:0007669"/>
    <property type="project" value="UniProtKB-KW"/>
</dbReference>
<dbReference type="UniPathway" id="UPA00077">
    <property type="reaction ID" value="UER00155"/>
</dbReference>
<dbReference type="GO" id="GO:0016301">
    <property type="term" value="F:kinase activity"/>
    <property type="evidence" value="ECO:0007669"/>
    <property type="project" value="UniProtKB-KW"/>
</dbReference>
<evidence type="ECO:0000256" key="15">
    <source>
        <dbReference type="ARBA" id="ARBA00023268"/>
    </source>
</evidence>
<dbReference type="CDD" id="cd00483">
    <property type="entry name" value="HPPK"/>
    <property type="match status" value="1"/>
</dbReference>
<dbReference type="GO" id="GO:0004156">
    <property type="term" value="F:dihydropteroate synthase activity"/>
    <property type="evidence" value="ECO:0007669"/>
    <property type="project" value="UniProtKB-EC"/>
</dbReference>
<dbReference type="NCBIfam" id="TIGR01496">
    <property type="entry name" value="DHPS"/>
    <property type="match status" value="1"/>
</dbReference>
<evidence type="ECO:0000256" key="7">
    <source>
        <dbReference type="ARBA" id="ARBA00009951"/>
    </source>
</evidence>
<feature type="domain" description="Pterin-binding" evidence="16">
    <location>
        <begin position="466"/>
        <end position="738"/>
    </location>
</feature>
<organism evidence="17 18">
    <name type="scientific">Kockovaella imperatae</name>
    <dbReference type="NCBI Taxonomy" id="4999"/>
    <lineage>
        <taxon>Eukaryota</taxon>
        <taxon>Fungi</taxon>
        <taxon>Dikarya</taxon>
        <taxon>Basidiomycota</taxon>
        <taxon>Agaricomycotina</taxon>
        <taxon>Tremellomycetes</taxon>
        <taxon>Tremellales</taxon>
        <taxon>Cuniculitremaceae</taxon>
        <taxon>Kockovaella</taxon>
    </lineage>
</organism>
<evidence type="ECO:0000313" key="18">
    <source>
        <dbReference type="Proteomes" id="UP000193218"/>
    </source>
</evidence>
<dbReference type="SUPFAM" id="SSF55083">
    <property type="entry name" value="6-hydroxymethyl-7,8-dihydropterin pyrophosphokinase, HPPK"/>
    <property type="match status" value="1"/>
</dbReference>
<proteinExistence type="inferred from homology"/>
<dbReference type="SUPFAM" id="SSF51717">
    <property type="entry name" value="Dihydropteroate synthetase-like"/>
    <property type="match status" value="1"/>
</dbReference>
<dbReference type="GO" id="GO:0004150">
    <property type="term" value="F:dihydroneopterin aldolase activity"/>
    <property type="evidence" value="ECO:0007669"/>
    <property type="project" value="InterPro"/>
</dbReference>
<sequence length="747" mass="81391">MTHPHISDQIMIADLALHLPTGLGPSAFNLNPPPPCPANLSLSISVNDNVVPSCVVDDTQGGLGIDYSSLSKEILALSSSQAFNRPDELLDAVERLVKKKGVVRGLQMNLELPRASLKAGSIVYSRIATSGAAVRSCQIRNLKVMTIVGLRSYERQHKQWLELDVRLHGCAETWDHVKVAEETYNWVEQSNYGTIEALVDELALHFLTKFEADLNPRATIDVTLRKPSALPFATPGVSIHRTLEDYDKRASGSDLAVSSGLNVASTPTKSHLREGHDGSGLVRRIFIGLGSNIGDRKTNISRAIDILSAQDVSIVRHSRLYESEPMYHEDQERFMNAVVEIRSSLSPEELLRRMKKAEREVGRTKTFRNGPRVVDLDLLVYGDEVVKVGDVDCPEDENGVGWLRCPHPSIAEREFVLRPLADLAPDLVLPQINRSAAEMLKTHPTTLVPLLAFPLPASRMRLTQSPKIMQIFNATPDSFSDGSEDAMDPVLALQTITKLLDDGFAPDILDVGGQSTRPGAIMSTESEELSRVIPLIQAIRNSHDLRLKNIPISIDTFRPLVAQAAVKAGACCINDVRGGTERGMLQVMASCDVPVVLMHSRGDSTSMLTSSAKDYSALGGVVEGVKFELGLMVQRALEAGVKAWNIVIDPGLGFAKGMEENLTLLKHLPDLVAPGSPLHGYPLLIGGSRKRFVGQVTGREQPTERMFGDAAVVGRCLASGVVDIVRVHEGRGMGEVIKMWEAIDSAT</sequence>
<dbReference type="NCBIfam" id="TIGR01498">
    <property type="entry name" value="folK"/>
    <property type="match status" value="1"/>
</dbReference>
<comment type="caution">
    <text evidence="17">The sequence shown here is derived from an EMBL/GenBank/DDBJ whole genome shotgun (WGS) entry which is preliminary data.</text>
</comment>
<protein>
    <submittedName>
        <fullName evidence="17">Dihydropteroate synthase-like protein</fullName>
    </submittedName>
</protein>
<dbReference type="InterPro" id="IPR011005">
    <property type="entry name" value="Dihydropteroate_synth-like_sf"/>
</dbReference>
<comment type="catalytic activity">
    <reaction evidence="2">
        <text>6-hydroxymethyl-7,8-dihydropterin + ATP = (7,8-dihydropterin-6-yl)methyl diphosphate + AMP + H(+)</text>
        <dbReference type="Rhea" id="RHEA:11412"/>
        <dbReference type="ChEBI" id="CHEBI:15378"/>
        <dbReference type="ChEBI" id="CHEBI:30616"/>
        <dbReference type="ChEBI" id="CHEBI:44841"/>
        <dbReference type="ChEBI" id="CHEBI:72950"/>
        <dbReference type="ChEBI" id="CHEBI:456215"/>
        <dbReference type="EC" id="2.7.6.3"/>
    </reaction>
</comment>
<dbReference type="Gene3D" id="3.30.70.560">
    <property type="entry name" value="7,8-Dihydro-6-hydroxymethylpterin-pyrophosphokinase HPPK"/>
    <property type="match status" value="1"/>
</dbReference>
<evidence type="ECO:0000256" key="4">
    <source>
        <dbReference type="ARBA" id="ARBA00004763"/>
    </source>
</evidence>
<keyword evidence="8" id="KW-0808">Transferase</keyword>
<dbReference type="InParanoid" id="A0A1Y1UTP4"/>
<reference evidence="17 18" key="1">
    <citation type="submission" date="2017-03" db="EMBL/GenBank/DDBJ databases">
        <title>Widespread Adenine N6-methylation of Active Genes in Fungi.</title>
        <authorList>
            <consortium name="DOE Joint Genome Institute"/>
            <person name="Mondo S.J."/>
            <person name="Dannebaum R.O."/>
            <person name="Kuo R.C."/>
            <person name="Louie K.B."/>
            <person name="Bewick A.J."/>
            <person name="Labutti K."/>
            <person name="Haridas S."/>
            <person name="Kuo A."/>
            <person name="Salamov A."/>
            <person name="Ahrendt S.R."/>
            <person name="Lau R."/>
            <person name="Bowen B.P."/>
            <person name="Lipzen A."/>
            <person name="Sullivan W."/>
            <person name="Andreopoulos W.B."/>
            <person name="Clum A."/>
            <person name="Lindquist E."/>
            <person name="Daum C."/>
            <person name="Northen T.R."/>
            <person name="Ramamoorthy G."/>
            <person name="Schmitz R.J."/>
            <person name="Gryganskyi A."/>
            <person name="Culley D."/>
            <person name="Magnuson J."/>
            <person name="James T.Y."/>
            <person name="O'Malley M.A."/>
            <person name="Stajich J.E."/>
            <person name="Spatafora J.W."/>
            <person name="Visel A."/>
            <person name="Grigoriev I.V."/>
        </authorList>
    </citation>
    <scope>NUCLEOTIDE SEQUENCE [LARGE SCALE GENOMIC DNA]</scope>
    <source>
        <strain evidence="17 18">NRRL Y-17943</strain>
    </source>
</reference>
<dbReference type="GO" id="GO:0046656">
    <property type="term" value="P:folic acid biosynthetic process"/>
    <property type="evidence" value="ECO:0007669"/>
    <property type="project" value="UniProtKB-KW"/>
</dbReference>
<dbReference type="InterPro" id="IPR000550">
    <property type="entry name" value="Hppk"/>
</dbReference>
<evidence type="ECO:0000259" key="16">
    <source>
        <dbReference type="PROSITE" id="PS50972"/>
    </source>
</evidence>
<evidence type="ECO:0000256" key="12">
    <source>
        <dbReference type="ARBA" id="ARBA00022840"/>
    </source>
</evidence>